<dbReference type="AlphaFoldDB" id="A0A0U2XBW4"/>
<dbReference type="KEGG" id="erx:ATZ35_10715"/>
<feature type="transmembrane region" description="Helical" evidence="1">
    <location>
        <begin position="156"/>
        <end position="174"/>
    </location>
</feature>
<evidence type="ECO:0000313" key="2">
    <source>
        <dbReference type="EMBL" id="ALS37608.1"/>
    </source>
</evidence>
<feature type="transmembrane region" description="Helical" evidence="1">
    <location>
        <begin position="20"/>
        <end position="44"/>
    </location>
</feature>
<dbReference type="EMBL" id="CP013655">
    <property type="protein sequence ID" value="ALS37608.1"/>
    <property type="molecule type" value="Genomic_DNA"/>
</dbReference>
<gene>
    <name evidence="2" type="ORF">ATZ35_10715</name>
</gene>
<keyword evidence="1" id="KW-0812">Transmembrane</keyword>
<protein>
    <recommendedName>
        <fullName evidence="4">DUF443 family protein</fullName>
    </recommendedName>
</protein>
<keyword evidence="1" id="KW-0472">Membrane</keyword>
<name>A0A0U2XBW4_9ENTE</name>
<keyword evidence="1" id="KW-1133">Transmembrane helix</keyword>
<feature type="transmembrane region" description="Helical" evidence="1">
    <location>
        <begin position="102"/>
        <end position="122"/>
    </location>
</feature>
<dbReference type="Proteomes" id="UP000067523">
    <property type="component" value="Chromosome"/>
</dbReference>
<dbReference type="RefSeq" id="WP_208927246.1">
    <property type="nucleotide sequence ID" value="NZ_CP013655.1"/>
</dbReference>
<dbReference type="Pfam" id="PF04276">
    <property type="entry name" value="DUF443"/>
    <property type="match status" value="1"/>
</dbReference>
<reference evidence="3" key="1">
    <citation type="submission" date="2015-12" db="EMBL/GenBank/DDBJ databases">
        <authorList>
            <person name="Lauer A."/>
            <person name="Humrighouse B."/>
            <person name="Loparev V."/>
            <person name="Shewmaker P.L."/>
            <person name="Whitney A.M."/>
            <person name="McLaughlin R.W."/>
        </authorList>
    </citation>
    <scope>NUCLEOTIDE SEQUENCE [LARGE SCALE GENOMIC DNA]</scope>
    <source>
        <strain evidence="3">LMG 26678</strain>
    </source>
</reference>
<dbReference type="InterPro" id="IPR005915">
    <property type="entry name" value="Tandem_5TM"/>
</dbReference>
<feature type="transmembrane region" description="Helical" evidence="1">
    <location>
        <begin position="65"/>
        <end position="82"/>
    </location>
</feature>
<evidence type="ECO:0000256" key="1">
    <source>
        <dbReference type="SAM" id="Phobius"/>
    </source>
</evidence>
<organism evidence="2 3">
    <name type="scientific">Enterococcus rotai</name>
    <dbReference type="NCBI Taxonomy" id="118060"/>
    <lineage>
        <taxon>Bacteria</taxon>
        <taxon>Bacillati</taxon>
        <taxon>Bacillota</taxon>
        <taxon>Bacilli</taxon>
        <taxon>Lactobacillales</taxon>
        <taxon>Enterococcaceae</taxon>
        <taxon>Enterococcus</taxon>
    </lineage>
</organism>
<dbReference type="NCBIfam" id="TIGR01218">
    <property type="entry name" value="Gpos_tandem_5TM"/>
    <property type="match status" value="1"/>
</dbReference>
<dbReference type="STRING" id="118060.ATZ35_10715"/>
<keyword evidence="3" id="KW-1185">Reference proteome</keyword>
<sequence length="210" mass="24773">MMKVYESTNKRYKLAELDTNYYLIDMDSNILAYFLPTLVWFFPFRAVEIDKGMFNKLVSNGQKEYGIMATVAISMFVGRPVYKLSTIFFQELDVTSELDKRAIYLLITFGCLLIFRSIIMFYNKHKLRKVLFGVGYNVTIEIEKESISTYYKKHSIIRLILIVMIAVGIIYITIVYLFDFIVVFILSVLIFIFMNRSYLFPYGSRFHIKD</sequence>
<proteinExistence type="predicted"/>
<accession>A0A0U2XBW4</accession>
<evidence type="ECO:0000313" key="3">
    <source>
        <dbReference type="Proteomes" id="UP000067523"/>
    </source>
</evidence>
<evidence type="ECO:0008006" key="4">
    <source>
        <dbReference type="Google" id="ProtNLM"/>
    </source>
</evidence>
<feature type="transmembrane region" description="Helical" evidence="1">
    <location>
        <begin position="180"/>
        <end position="199"/>
    </location>
</feature>